<dbReference type="STRING" id="349124.Hhal_1823"/>
<organism evidence="2 3">
    <name type="scientific">Halorhodospira halophila (strain DSM 244 / SL1)</name>
    <name type="common">Ectothiorhodospira halophila (strain DSM 244 / SL1)</name>
    <dbReference type="NCBI Taxonomy" id="349124"/>
    <lineage>
        <taxon>Bacteria</taxon>
        <taxon>Pseudomonadati</taxon>
        <taxon>Pseudomonadota</taxon>
        <taxon>Gammaproteobacteria</taxon>
        <taxon>Chromatiales</taxon>
        <taxon>Ectothiorhodospiraceae</taxon>
        <taxon>Halorhodospira</taxon>
    </lineage>
</organism>
<sequence length="143" mass="14672">MTVASRQAGFAVLGLSAVVVMLALLSWSVVAPTALQLRAAAALESRAAARLAAGDELAAAMRDLASGRQGAGDPGCCSGEAAAPCYAIERNHGQFRVCARGLGGDRTEVCLQAGVVLEPAQASGAADRVEIRWQRECPHGNLD</sequence>
<accession>A1WY25</accession>
<reference evidence="3" key="1">
    <citation type="submission" date="2006-12" db="EMBL/GenBank/DDBJ databases">
        <title>Complete sequence of Halorhodospira halophila SL1.</title>
        <authorList>
            <consortium name="US DOE Joint Genome Institute"/>
            <person name="Copeland A."/>
            <person name="Lucas S."/>
            <person name="Lapidus A."/>
            <person name="Barry K."/>
            <person name="Detter J.C."/>
            <person name="Glavina del Rio T."/>
            <person name="Hammon N."/>
            <person name="Israni S."/>
            <person name="Dalin E."/>
            <person name="Tice H."/>
            <person name="Pitluck S."/>
            <person name="Saunders E."/>
            <person name="Brettin T."/>
            <person name="Bruce D."/>
            <person name="Han C."/>
            <person name="Tapia R."/>
            <person name="Schmutz J."/>
            <person name="Larimer F."/>
            <person name="Land M."/>
            <person name="Hauser L."/>
            <person name="Kyrpides N."/>
            <person name="Mikhailova N."/>
            <person name="Hoff W."/>
            <person name="Richardson P."/>
        </authorList>
    </citation>
    <scope>NUCLEOTIDE SEQUENCE [LARGE SCALE GENOMIC DNA]</scope>
    <source>
        <strain evidence="3">DSM 244 / SL1</strain>
    </source>
</reference>
<keyword evidence="3" id="KW-1185">Reference proteome</keyword>
<dbReference type="AlphaFoldDB" id="A1WY25"/>
<keyword evidence="1" id="KW-0472">Membrane</keyword>
<dbReference type="EMBL" id="CP000544">
    <property type="protein sequence ID" value="ABM62587.1"/>
    <property type="molecule type" value="Genomic_DNA"/>
</dbReference>
<dbReference type="HOGENOM" id="CLU_1803493_0_0_6"/>
<dbReference type="Proteomes" id="UP000000647">
    <property type="component" value="Chromosome"/>
</dbReference>
<keyword evidence="1" id="KW-1133">Transmembrane helix</keyword>
<dbReference type="RefSeq" id="WP_011814609.1">
    <property type="nucleotide sequence ID" value="NC_008789.1"/>
</dbReference>
<evidence type="ECO:0000256" key="1">
    <source>
        <dbReference type="SAM" id="Phobius"/>
    </source>
</evidence>
<keyword evidence="1" id="KW-0812">Transmembrane</keyword>
<proteinExistence type="predicted"/>
<reference evidence="2 3" key="2">
    <citation type="journal article" date="2013" name="Stand. Genomic Sci.">
        <title>Complete genome sequence of Halorhodospira halophila SL1.</title>
        <authorList>
            <person name="Challacombe J.F."/>
            <person name="Majid S."/>
            <person name="Deole R."/>
            <person name="Brettin T.S."/>
            <person name="Bruce D."/>
            <person name="Delano S.F."/>
            <person name="Detter J.C."/>
            <person name="Gleasner C.D."/>
            <person name="Han C.S."/>
            <person name="Misra M."/>
            <person name="Reitenga K.G."/>
            <person name="Mikhailova N."/>
            <person name="Woyke T."/>
            <person name="Pitluck S."/>
            <person name="Nolan M."/>
            <person name="Land M.L."/>
            <person name="Saunders E."/>
            <person name="Tapia R."/>
            <person name="Lapidus A."/>
            <person name="Ivanova N."/>
            <person name="Hoff W.D."/>
        </authorList>
    </citation>
    <scope>NUCLEOTIDE SEQUENCE [LARGE SCALE GENOMIC DNA]</scope>
    <source>
        <strain evidence="3">DSM 244 / SL1</strain>
    </source>
</reference>
<protein>
    <submittedName>
        <fullName evidence="2">Uncharacterized protein</fullName>
    </submittedName>
</protein>
<dbReference type="KEGG" id="hha:Hhal_1823"/>
<evidence type="ECO:0000313" key="3">
    <source>
        <dbReference type="Proteomes" id="UP000000647"/>
    </source>
</evidence>
<name>A1WY25_HALHL</name>
<evidence type="ECO:0000313" key="2">
    <source>
        <dbReference type="EMBL" id="ABM62587.1"/>
    </source>
</evidence>
<gene>
    <name evidence="2" type="ordered locus">Hhal_1823</name>
</gene>
<feature type="transmembrane region" description="Helical" evidence="1">
    <location>
        <begin position="12"/>
        <end position="30"/>
    </location>
</feature>